<keyword evidence="2" id="KW-1185">Reference proteome</keyword>
<accession>A0ACC0GN47</accession>
<organism evidence="1 2">
    <name type="scientific">Camellia lanceoleosa</name>
    <dbReference type="NCBI Taxonomy" id="1840588"/>
    <lineage>
        <taxon>Eukaryota</taxon>
        <taxon>Viridiplantae</taxon>
        <taxon>Streptophyta</taxon>
        <taxon>Embryophyta</taxon>
        <taxon>Tracheophyta</taxon>
        <taxon>Spermatophyta</taxon>
        <taxon>Magnoliopsida</taxon>
        <taxon>eudicotyledons</taxon>
        <taxon>Gunneridae</taxon>
        <taxon>Pentapetalae</taxon>
        <taxon>asterids</taxon>
        <taxon>Ericales</taxon>
        <taxon>Theaceae</taxon>
        <taxon>Camellia</taxon>
    </lineage>
</organism>
<comment type="caution">
    <text evidence="1">The sequence shown here is derived from an EMBL/GenBank/DDBJ whole genome shotgun (WGS) entry which is preliminary data.</text>
</comment>
<proteinExistence type="predicted"/>
<protein>
    <submittedName>
        <fullName evidence="1">Uncharacterized protein</fullName>
    </submittedName>
</protein>
<reference evidence="1 2" key="1">
    <citation type="journal article" date="2022" name="Plant J.">
        <title>Chromosome-level genome of Camellia lanceoleosa provides a valuable resource for understanding genome evolution and self-incompatibility.</title>
        <authorList>
            <person name="Gong W."/>
            <person name="Xiao S."/>
            <person name="Wang L."/>
            <person name="Liao Z."/>
            <person name="Chang Y."/>
            <person name="Mo W."/>
            <person name="Hu G."/>
            <person name="Li W."/>
            <person name="Zhao G."/>
            <person name="Zhu H."/>
            <person name="Hu X."/>
            <person name="Ji K."/>
            <person name="Xiang X."/>
            <person name="Song Q."/>
            <person name="Yuan D."/>
            <person name="Jin S."/>
            <person name="Zhang L."/>
        </authorList>
    </citation>
    <scope>NUCLEOTIDE SEQUENCE [LARGE SCALE GENOMIC DNA]</scope>
    <source>
        <strain evidence="1">SQ_2022a</strain>
    </source>
</reference>
<dbReference type="EMBL" id="CM045765">
    <property type="protein sequence ID" value="KAI8001912.1"/>
    <property type="molecule type" value="Genomic_DNA"/>
</dbReference>
<sequence>MRNDGADLKATLEMLDIMFHHSCLWTPFEMMKNIFLFQMEIGCSPKVVVDPVWNALRNLPEENVDWASLVCMHQLYKRAFDKWELEGFHSGGVILSFMRMCFIHVHQHKVNLASQKEKKKEEVKPLRQMENDLFVLFPLYIPHFLEHNKFSALVKGNFIVLVYRVMDVFYNFYETIICVISECIEAVHFKFDNTTLLYIFLSFILSGDQLDIFSALQHFFGFVVKRSCCFLFDYFKSRH</sequence>
<evidence type="ECO:0000313" key="1">
    <source>
        <dbReference type="EMBL" id="KAI8001912.1"/>
    </source>
</evidence>
<evidence type="ECO:0000313" key="2">
    <source>
        <dbReference type="Proteomes" id="UP001060215"/>
    </source>
</evidence>
<gene>
    <name evidence="1" type="ORF">LOK49_LG09G00940</name>
</gene>
<name>A0ACC0GN47_9ERIC</name>
<dbReference type="Proteomes" id="UP001060215">
    <property type="component" value="Chromosome 8"/>
</dbReference>